<feature type="region of interest" description="Disordered" evidence="10">
    <location>
        <begin position="306"/>
        <end position="395"/>
    </location>
</feature>
<dbReference type="OrthoDB" id="5946974at2759"/>
<evidence type="ECO:0000256" key="8">
    <source>
        <dbReference type="ARBA" id="ARBA00023242"/>
    </source>
</evidence>
<name>A0A1S3GA77_DIPOR</name>
<feature type="region of interest" description="Disordered" evidence="10">
    <location>
        <begin position="430"/>
        <end position="449"/>
    </location>
</feature>
<dbReference type="InterPro" id="IPR031972">
    <property type="entry name" value="CSRNP_N"/>
</dbReference>
<evidence type="ECO:0000313" key="12">
    <source>
        <dbReference type="Proteomes" id="UP000081671"/>
    </source>
</evidence>
<dbReference type="GO" id="GO:0000981">
    <property type="term" value="F:DNA-binding transcription factor activity, RNA polymerase II-specific"/>
    <property type="evidence" value="ECO:0007669"/>
    <property type="project" value="TreeGrafter"/>
</dbReference>
<feature type="compositionally biased region" description="Pro residues" evidence="10">
    <location>
        <begin position="466"/>
        <end position="476"/>
    </location>
</feature>
<dbReference type="InParanoid" id="A0A1S3GA77"/>
<dbReference type="CTD" id="64651"/>
<feature type="compositionally biased region" description="Polar residues" evidence="10">
    <location>
        <begin position="57"/>
        <end position="69"/>
    </location>
</feature>
<dbReference type="GO" id="GO:0006915">
    <property type="term" value="P:apoptotic process"/>
    <property type="evidence" value="ECO:0007669"/>
    <property type="project" value="UniProtKB-KW"/>
</dbReference>
<evidence type="ECO:0000256" key="9">
    <source>
        <dbReference type="SAM" id="Coils"/>
    </source>
</evidence>
<keyword evidence="6" id="KW-0010">Activator</keyword>
<dbReference type="Proteomes" id="UP000081671">
    <property type="component" value="Unplaced"/>
</dbReference>
<evidence type="ECO:0000256" key="10">
    <source>
        <dbReference type="SAM" id="MobiDB-lite"/>
    </source>
</evidence>
<accession>A0A1S3GA77</accession>
<sequence length="519" mass="56048">MKRKFYQLEEEGDPSSCSSSSSSSSGCVSPPSCSSTSSTSPPWGSDEEPWVRGPQPGQDSCSPKSSTPLSILRRTAQRRAGRVAFEGVTVFYFPRCQGFTSVPRRGGCTLGMAPHHTTTRRFSLAEFTLEQARVRRERLRQRLREENMEAQRQKLLAAGLLEEDSNPEPMVDEAAVEEALEEAVARGGLEDDAFLQPCPARQRRALLRASGVRRIDRDERRELRALRRAREDCGCRCIHACDPRTCSCSLAGIPCQMDHTSFPCGCARESCANPEGRVEFNQARVHTHFVRTLARLQLEQATATGDLGETEAPGGGHPSGLGEQALLPPFPGGTSSELEEDSRSSDMTDSSTASSSSSSLGETQGDDPAPPFQPCELWGEEEEEEEEEEAASRDPLDHLSCFHFNDVFGAAHWPQSFASSNLPSGIWDENANLDADSAPGAPPAQPGCDSLAWLQALPDYSLGPRYPAPHTPPDGPTPGDLSPGFLDSLLGLSDPATAATEPTLPFDHGATSLVEPAPL</sequence>
<evidence type="ECO:0000256" key="7">
    <source>
        <dbReference type="ARBA" id="ARBA00023163"/>
    </source>
</evidence>
<evidence type="ECO:0000256" key="4">
    <source>
        <dbReference type="ARBA" id="ARBA00023015"/>
    </source>
</evidence>
<feature type="region of interest" description="Disordered" evidence="10">
    <location>
        <begin position="463"/>
        <end position="519"/>
    </location>
</feature>
<protein>
    <submittedName>
        <fullName evidence="13">Cysteine/serine-rich nuclear protein 1</fullName>
    </submittedName>
</protein>
<feature type="compositionally biased region" description="Low complexity" evidence="10">
    <location>
        <begin position="347"/>
        <end position="359"/>
    </location>
</feature>
<feature type="compositionally biased region" description="Acidic residues" evidence="10">
    <location>
        <begin position="378"/>
        <end position="389"/>
    </location>
</feature>
<evidence type="ECO:0000256" key="1">
    <source>
        <dbReference type="ARBA" id="ARBA00004123"/>
    </source>
</evidence>
<reference evidence="13" key="1">
    <citation type="submission" date="2025-08" db="UniProtKB">
        <authorList>
            <consortium name="RefSeq"/>
        </authorList>
    </citation>
    <scope>IDENTIFICATION</scope>
    <source>
        <tissue evidence="13">Kidney</tissue>
    </source>
</reference>
<dbReference type="KEGG" id="dord:105996256"/>
<dbReference type="PANTHER" id="PTHR13580">
    <property type="entry name" value="TGF-BETA INDUCED APOPTOSIS PROTEIN"/>
    <property type="match status" value="1"/>
</dbReference>
<feature type="compositionally biased region" description="Low complexity" evidence="10">
    <location>
        <begin position="14"/>
        <end position="44"/>
    </location>
</feature>
<comment type="subcellular location">
    <subcellularLocation>
        <location evidence="1">Nucleus</location>
    </subcellularLocation>
</comment>
<feature type="domain" description="Cysteine/serine-rich nuclear protein N-terminal" evidence="11">
    <location>
        <begin position="81"/>
        <end position="300"/>
    </location>
</feature>
<evidence type="ECO:0000256" key="2">
    <source>
        <dbReference type="ARBA" id="ARBA00008548"/>
    </source>
</evidence>
<evidence type="ECO:0000256" key="6">
    <source>
        <dbReference type="ARBA" id="ARBA00023159"/>
    </source>
</evidence>
<evidence type="ECO:0000256" key="3">
    <source>
        <dbReference type="ARBA" id="ARBA00022703"/>
    </source>
</evidence>
<dbReference type="InterPro" id="IPR023260">
    <property type="entry name" value="Cys/Ser-rich_nuc_prot"/>
</dbReference>
<dbReference type="PRINTS" id="PR02031">
    <property type="entry name" value="CYSSERRICHNP"/>
</dbReference>
<dbReference type="GO" id="GO:0005634">
    <property type="term" value="C:nucleus"/>
    <property type="evidence" value="ECO:0007669"/>
    <property type="project" value="UniProtKB-SubCell"/>
</dbReference>
<feature type="coiled-coil region" evidence="9">
    <location>
        <begin position="129"/>
        <end position="156"/>
    </location>
</feature>
<keyword evidence="3" id="KW-0053">Apoptosis</keyword>
<dbReference type="Pfam" id="PF16019">
    <property type="entry name" value="CSRNP_N"/>
    <property type="match status" value="1"/>
</dbReference>
<dbReference type="AlphaFoldDB" id="A0A1S3GA77"/>
<dbReference type="GeneID" id="105996256"/>
<feature type="region of interest" description="Disordered" evidence="10">
    <location>
        <begin position="1"/>
        <end position="69"/>
    </location>
</feature>
<comment type="similarity">
    <text evidence="2">Belongs to the AXUD1 family.</text>
</comment>
<dbReference type="GO" id="GO:0043565">
    <property type="term" value="F:sequence-specific DNA binding"/>
    <property type="evidence" value="ECO:0007669"/>
    <property type="project" value="TreeGrafter"/>
</dbReference>
<proteinExistence type="inferred from homology"/>
<keyword evidence="8" id="KW-0539">Nucleus</keyword>
<dbReference type="FunCoup" id="A0A1S3GA77">
    <property type="interactions" value="914"/>
</dbReference>
<dbReference type="STRING" id="10020.ENSDORP00000006051"/>
<keyword evidence="12" id="KW-1185">Reference proteome</keyword>
<keyword evidence="5" id="KW-0238">DNA-binding</keyword>
<evidence type="ECO:0000313" key="13">
    <source>
        <dbReference type="RefSeq" id="XP_012885726.1"/>
    </source>
</evidence>
<dbReference type="RefSeq" id="XP_012885726.1">
    <property type="nucleotide sequence ID" value="XM_013030272.1"/>
</dbReference>
<dbReference type="PROSITE" id="PS51257">
    <property type="entry name" value="PROKAR_LIPOPROTEIN"/>
    <property type="match status" value="1"/>
</dbReference>
<organism evidence="12 13">
    <name type="scientific">Dipodomys ordii</name>
    <name type="common">Ord's kangaroo rat</name>
    <dbReference type="NCBI Taxonomy" id="10020"/>
    <lineage>
        <taxon>Eukaryota</taxon>
        <taxon>Metazoa</taxon>
        <taxon>Chordata</taxon>
        <taxon>Craniata</taxon>
        <taxon>Vertebrata</taxon>
        <taxon>Euteleostomi</taxon>
        <taxon>Mammalia</taxon>
        <taxon>Eutheria</taxon>
        <taxon>Euarchontoglires</taxon>
        <taxon>Glires</taxon>
        <taxon>Rodentia</taxon>
        <taxon>Castorimorpha</taxon>
        <taxon>Heteromyidae</taxon>
        <taxon>Dipodomyinae</taxon>
        <taxon>Dipodomys</taxon>
    </lineage>
</organism>
<keyword evidence="4" id="KW-0805">Transcription regulation</keyword>
<gene>
    <name evidence="13" type="primary">Csrnp1</name>
</gene>
<keyword evidence="9" id="KW-0175">Coiled coil</keyword>
<evidence type="ECO:0000259" key="11">
    <source>
        <dbReference type="Pfam" id="PF16019"/>
    </source>
</evidence>
<dbReference type="PANTHER" id="PTHR13580:SF10">
    <property type="entry name" value="CYSTEINE_SERINE-RICH NUCLEAR PROTEIN 1"/>
    <property type="match status" value="1"/>
</dbReference>
<evidence type="ECO:0000256" key="5">
    <source>
        <dbReference type="ARBA" id="ARBA00023125"/>
    </source>
</evidence>
<keyword evidence="7" id="KW-0804">Transcription</keyword>